<sequence length="126" mass="14020">MMSWFLLVATAGYLACIPLAARLFYGIQRRQIISLEGGEHSDPVGYFETHDRPGVAAAAVAAGLLWPLTVPVYAVGRLVVVAVTARPRRSSYERRLHSRQVHERILELEEGLGIPADDPDRDRTRL</sequence>
<organism evidence="1 2">
    <name type="scientific">Streptomyces synnematoformans</name>
    <dbReference type="NCBI Taxonomy" id="415721"/>
    <lineage>
        <taxon>Bacteria</taxon>
        <taxon>Bacillati</taxon>
        <taxon>Actinomycetota</taxon>
        <taxon>Actinomycetes</taxon>
        <taxon>Kitasatosporales</taxon>
        <taxon>Streptomycetaceae</taxon>
        <taxon>Streptomyces</taxon>
    </lineage>
</organism>
<reference evidence="1 2" key="1">
    <citation type="journal article" date="2019" name="Int. J. Syst. Evol. Microbiol.">
        <title>The Global Catalogue of Microorganisms (GCM) 10K type strain sequencing project: providing services to taxonomists for standard genome sequencing and annotation.</title>
        <authorList>
            <consortium name="The Broad Institute Genomics Platform"/>
            <consortium name="The Broad Institute Genome Sequencing Center for Infectious Disease"/>
            <person name="Wu L."/>
            <person name="Ma J."/>
        </authorList>
    </citation>
    <scope>NUCLEOTIDE SEQUENCE [LARGE SCALE GENOMIC DNA]</scope>
    <source>
        <strain evidence="1 2">JCM 15481</strain>
    </source>
</reference>
<gene>
    <name evidence="1" type="ORF">GCM10009802_62010</name>
</gene>
<protein>
    <submittedName>
        <fullName evidence="1">Uncharacterized protein</fullName>
    </submittedName>
</protein>
<comment type="caution">
    <text evidence="1">The sequence shown here is derived from an EMBL/GenBank/DDBJ whole genome shotgun (WGS) entry which is preliminary data.</text>
</comment>
<evidence type="ECO:0000313" key="2">
    <source>
        <dbReference type="Proteomes" id="UP001500443"/>
    </source>
</evidence>
<keyword evidence="2" id="KW-1185">Reference proteome</keyword>
<proteinExistence type="predicted"/>
<name>A0ABN1ZVV7_9ACTN</name>
<dbReference type="EMBL" id="BAAAPF010000383">
    <property type="protein sequence ID" value="GAA1505783.1"/>
    <property type="molecule type" value="Genomic_DNA"/>
</dbReference>
<accession>A0ABN1ZVV7</accession>
<dbReference type="Proteomes" id="UP001500443">
    <property type="component" value="Unassembled WGS sequence"/>
</dbReference>
<evidence type="ECO:0000313" key="1">
    <source>
        <dbReference type="EMBL" id="GAA1505783.1"/>
    </source>
</evidence>